<dbReference type="Proteomes" id="UP001235840">
    <property type="component" value="Unassembled WGS sequence"/>
</dbReference>
<dbReference type="SUPFAM" id="SSF88713">
    <property type="entry name" value="Glycoside hydrolase/deacetylase"/>
    <property type="match status" value="1"/>
</dbReference>
<keyword evidence="1" id="KW-0378">Hydrolase</keyword>
<keyword evidence="1" id="KW-0547">Nucleotide-binding</keyword>
<comment type="caution">
    <text evidence="2">The sequence shown here is derived from an EMBL/GenBank/DDBJ whole genome shotgun (WGS) entry which is preliminary data.</text>
</comment>
<gene>
    <name evidence="1" type="primary">pxpA</name>
    <name evidence="2" type="ORF">J2S11_002357</name>
</gene>
<evidence type="ECO:0000313" key="3">
    <source>
        <dbReference type="Proteomes" id="UP001235840"/>
    </source>
</evidence>
<reference evidence="2 3" key="1">
    <citation type="submission" date="2023-07" db="EMBL/GenBank/DDBJ databases">
        <title>Genomic Encyclopedia of Type Strains, Phase IV (KMG-IV): sequencing the most valuable type-strain genomes for metagenomic binning, comparative biology and taxonomic classification.</title>
        <authorList>
            <person name="Goeker M."/>
        </authorList>
    </citation>
    <scope>NUCLEOTIDE SEQUENCE [LARGE SCALE GENOMIC DNA]</scope>
    <source>
        <strain evidence="2 3">DSM 12751</strain>
    </source>
</reference>
<comment type="subunit">
    <text evidence="1">Forms a complex composed of PxpA, PxpB and PxpC.</text>
</comment>
<dbReference type="RefSeq" id="WP_307394665.1">
    <property type="nucleotide sequence ID" value="NZ_BAAADK010000020.1"/>
</dbReference>
<dbReference type="CDD" id="cd10787">
    <property type="entry name" value="LamB_YcsF_like"/>
    <property type="match status" value="1"/>
</dbReference>
<organism evidence="2 3">
    <name type="scientific">Caldalkalibacillus horti</name>
    <dbReference type="NCBI Taxonomy" id="77523"/>
    <lineage>
        <taxon>Bacteria</taxon>
        <taxon>Bacillati</taxon>
        <taxon>Bacillota</taxon>
        <taxon>Bacilli</taxon>
        <taxon>Bacillales</taxon>
        <taxon>Bacillaceae</taxon>
        <taxon>Caldalkalibacillus</taxon>
    </lineage>
</organism>
<sequence length="256" mass="27817">MKKVDLNCDLGESFGAYTIGQDEEVMKYITSANIACGYHAGDPSIIAKTIELALEHDVQLGAHPSYPDLVGFGRREMLCSPREVYDMVLYQVGAVKSMCQALGGELQHVKPHGALYNAASRDFHTALAIAEAVYTLAPQAILFGLANSEMIKAGGQVGLKVAHEVFADRTYQDSGLLTPRTAEHALLHQEADCVRQVLEMTRDGRVTTVNGSSIPIQADTICIHGDHPTAVPFAQRLRTILEENEITVQAVGKWKA</sequence>
<comment type="function">
    <text evidence="1">Catalyzes the cleavage of 5-oxoproline to form L-glutamate coupled to the hydrolysis of ATP to ADP and inorganic phosphate.</text>
</comment>
<evidence type="ECO:0000313" key="2">
    <source>
        <dbReference type="EMBL" id="MDQ0166453.1"/>
    </source>
</evidence>
<protein>
    <recommendedName>
        <fullName evidence="1">5-oxoprolinase subunit A</fullName>
        <shortName evidence="1">5-OPase subunit A</shortName>
        <ecNumber evidence="1">3.5.2.9</ecNumber>
    </recommendedName>
    <alternativeName>
        <fullName evidence="1">5-oxoprolinase (ATP-hydrolyzing) subunit A</fullName>
    </alternativeName>
</protein>
<dbReference type="NCBIfam" id="NF003816">
    <property type="entry name" value="PRK05406.1-5"/>
    <property type="match status" value="1"/>
</dbReference>
<dbReference type="HAMAP" id="MF_00691">
    <property type="entry name" value="PxpA"/>
    <property type="match status" value="1"/>
</dbReference>
<dbReference type="Gene3D" id="3.20.20.370">
    <property type="entry name" value="Glycoside hydrolase/deacetylase"/>
    <property type="match status" value="1"/>
</dbReference>
<dbReference type="Pfam" id="PF03746">
    <property type="entry name" value="LamB_YcsF"/>
    <property type="match status" value="1"/>
</dbReference>
<comment type="similarity">
    <text evidence="1">Belongs to the LamB/PxpA family.</text>
</comment>
<keyword evidence="3" id="KW-1185">Reference proteome</keyword>
<proteinExistence type="inferred from homology"/>
<keyword evidence="1" id="KW-0067">ATP-binding</keyword>
<evidence type="ECO:0000256" key="1">
    <source>
        <dbReference type="HAMAP-Rule" id="MF_00691"/>
    </source>
</evidence>
<dbReference type="InterPro" id="IPR005501">
    <property type="entry name" value="LamB/YcsF/PxpA-like"/>
</dbReference>
<comment type="catalytic activity">
    <reaction evidence="1">
        <text>5-oxo-L-proline + ATP + 2 H2O = L-glutamate + ADP + phosphate + H(+)</text>
        <dbReference type="Rhea" id="RHEA:10348"/>
        <dbReference type="ChEBI" id="CHEBI:15377"/>
        <dbReference type="ChEBI" id="CHEBI:15378"/>
        <dbReference type="ChEBI" id="CHEBI:29985"/>
        <dbReference type="ChEBI" id="CHEBI:30616"/>
        <dbReference type="ChEBI" id="CHEBI:43474"/>
        <dbReference type="ChEBI" id="CHEBI:58402"/>
        <dbReference type="ChEBI" id="CHEBI:456216"/>
        <dbReference type="EC" id="3.5.2.9"/>
    </reaction>
</comment>
<dbReference type="EMBL" id="JAUSTY010000008">
    <property type="protein sequence ID" value="MDQ0166453.1"/>
    <property type="molecule type" value="Genomic_DNA"/>
</dbReference>
<name>A0ABT9VZL9_9BACI</name>
<dbReference type="EC" id="3.5.2.9" evidence="1"/>
<dbReference type="NCBIfam" id="NF003814">
    <property type="entry name" value="PRK05406.1-3"/>
    <property type="match status" value="1"/>
</dbReference>
<dbReference type="InterPro" id="IPR011330">
    <property type="entry name" value="Glyco_hydro/deAcase_b/a-brl"/>
</dbReference>
<dbReference type="PANTHER" id="PTHR30292">
    <property type="entry name" value="UNCHARACTERIZED PROTEIN YBGL-RELATED"/>
    <property type="match status" value="1"/>
</dbReference>
<dbReference type="PANTHER" id="PTHR30292:SF0">
    <property type="entry name" value="5-OXOPROLINASE SUBUNIT A"/>
    <property type="match status" value="1"/>
</dbReference>
<accession>A0ABT9VZL9</accession>